<dbReference type="AlphaFoldDB" id="A0A1F6FU44"/>
<dbReference type="Gene3D" id="3.40.50.300">
    <property type="entry name" value="P-loop containing nucleotide triphosphate hydrolases"/>
    <property type="match status" value="1"/>
</dbReference>
<sequence length="478" mass="54436">MSANKDKIKEYISDQVAQADFRAQGYVFDAHNKKRLNRNIFLRLQAHLDKFLEGNKAYRWIALTGLRGAGKTTVMYQLYHAKKNIDAYSLILPVDEIVETLGSNLSEILSVFEEVINRPLSNLDKPLLLFLDEVQYDSKWGVTLKALYDRADNVFIFSTGSAAVLVNTNSDVARRAIFEKMYPLSFTEFIKIKKQKVEIKGLAKDLREAVFEAGTALEAFTSISLLQSKIDRYYLDIGRLEFESYLHYGSLPFMIALDNEAIVYDQIHKSLDRVVNKDIPQMQSMTRDIISKIPAILYAIADMDALNFSTMATKFGISRPKVSEIFSVLEEAEVLHRIYPHGSHFKQVTQKPSKYLFSSPAFRAMYYKTIGNTITEQNARGKLLEDLVSMYLYRIFDKKPMYSLTYDGAQGGADFIVGVGDKKIVIEVGSNKTEYRQVVKTSQKVTPAYSIILSEEGNLEYNEEANALKIPLKYFLLT</sequence>
<dbReference type="EMBL" id="MFMT01000001">
    <property type="protein sequence ID" value="OGG89368.1"/>
    <property type="molecule type" value="Genomic_DNA"/>
</dbReference>
<dbReference type="InterPro" id="IPR025420">
    <property type="entry name" value="DUF4143"/>
</dbReference>
<evidence type="ECO:0000259" key="1">
    <source>
        <dbReference type="Pfam" id="PF13173"/>
    </source>
</evidence>
<gene>
    <name evidence="3" type="ORF">A2592_01325</name>
</gene>
<dbReference type="SUPFAM" id="SSF46785">
    <property type="entry name" value="Winged helix' DNA-binding domain"/>
    <property type="match status" value="1"/>
</dbReference>
<name>A0A1F6FU44_9BACT</name>
<dbReference type="InterPro" id="IPR041682">
    <property type="entry name" value="AAA_14"/>
</dbReference>
<dbReference type="InterPro" id="IPR036390">
    <property type="entry name" value="WH_DNA-bd_sf"/>
</dbReference>
<feature type="domain" description="AAA" evidence="1">
    <location>
        <begin position="59"/>
        <end position="189"/>
    </location>
</feature>
<feature type="domain" description="DUF4143" evidence="2">
    <location>
        <begin position="300"/>
        <end position="430"/>
    </location>
</feature>
<reference evidence="3 4" key="1">
    <citation type="journal article" date="2016" name="Nat. Commun.">
        <title>Thousands of microbial genomes shed light on interconnected biogeochemical processes in an aquifer system.</title>
        <authorList>
            <person name="Anantharaman K."/>
            <person name="Brown C.T."/>
            <person name="Hug L.A."/>
            <person name="Sharon I."/>
            <person name="Castelle C.J."/>
            <person name="Probst A.J."/>
            <person name="Thomas B.C."/>
            <person name="Singh A."/>
            <person name="Wilkins M.J."/>
            <person name="Karaoz U."/>
            <person name="Brodie E.L."/>
            <person name="Williams K.H."/>
            <person name="Hubbard S.S."/>
            <person name="Banfield J.F."/>
        </authorList>
    </citation>
    <scope>NUCLEOTIDE SEQUENCE [LARGE SCALE GENOMIC DNA]</scope>
</reference>
<evidence type="ECO:0000313" key="3">
    <source>
        <dbReference type="EMBL" id="OGG89368.1"/>
    </source>
</evidence>
<dbReference type="InterPro" id="IPR027417">
    <property type="entry name" value="P-loop_NTPase"/>
</dbReference>
<protein>
    <submittedName>
        <fullName evidence="3">Uncharacterized protein</fullName>
    </submittedName>
</protein>
<comment type="caution">
    <text evidence="3">The sequence shown here is derived from an EMBL/GenBank/DDBJ whole genome shotgun (WGS) entry which is preliminary data.</text>
</comment>
<evidence type="ECO:0000313" key="4">
    <source>
        <dbReference type="Proteomes" id="UP000179230"/>
    </source>
</evidence>
<proteinExistence type="predicted"/>
<dbReference type="Proteomes" id="UP000179230">
    <property type="component" value="Unassembled WGS sequence"/>
</dbReference>
<dbReference type="SUPFAM" id="SSF52540">
    <property type="entry name" value="P-loop containing nucleoside triphosphate hydrolases"/>
    <property type="match status" value="1"/>
</dbReference>
<evidence type="ECO:0000259" key="2">
    <source>
        <dbReference type="Pfam" id="PF13635"/>
    </source>
</evidence>
<accession>A0A1F6FU44</accession>
<organism evidence="3 4">
    <name type="scientific">Candidatus Kaiserbacteria bacterium RIFOXYD1_FULL_42_15</name>
    <dbReference type="NCBI Taxonomy" id="1798532"/>
    <lineage>
        <taxon>Bacteria</taxon>
        <taxon>Candidatus Kaiseribacteriota</taxon>
    </lineage>
</organism>
<dbReference type="PANTHER" id="PTHR42990">
    <property type="entry name" value="ATPASE"/>
    <property type="match status" value="1"/>
</dbReference>
<dbReference type="Pfam" id="PF13635">
    <property type="entry name" value="DUF4143"/>
    <property type="match status" value="1"/>
</dbReference>
<dbReference type="Pfam" id="PF13173">
    <property type="entry name" value="AAA_14"/>
    <property type="match status" value="1"/>
</dbReference>
<dbReference type="PANTHER" id="PTHR42990:SF1">
    <property type="entry name" value="AAA+ ATPASE DOMAIN-CONTAINING PROTEIN"/>
    <property type="match status" value="1"/>
</dbReference>